<dbReference type="AlphaFoldDB" id="A0AAV7LKQ7"/>
<accession>A0AAV7LKQ7</accession>
<keyword evidence="3" id="KW-1185">Reference proteome</keyword>
<gene>
    <name evidence="2" type="ORF">NDU88_005165</name>
</gene>
<evidence type="ECO:0000313" key="2">
    <source>
        <dbReference type="EMBL" id="KAJ1092051.1"/>
    </source>
</evidence>
<proteinExistence type="predicted"/>
<evidence type="ECO:0000313" key="3">
    <source>
        <dbReference type="Proteomes" id="UP001066276"/>
    </source>
</evidence>
<feature type="region of interest" description="Disordered" evidence="1">
    <location>
        <begin position="1"/>
        <end position="23"/>
    </location>
</feature>
<evidence type="ECO:0000256" key="1">
    <source>
        <dbReference type="SAM" id="MobiDB-lite"/>
    </source>
</evidence>
<reference evidence="2" key="1">
    <citation type="journal article" date="2022" name="bioRxiv">
        <title>Sequencing and chromosome-scale assembly of the giantPleurodeles waltlgenome.</title>
        <authorList>
            <person name="Brown T."/>
            <person name="Elewa A."/>
            <person name="Iarovenko S."/>
            <person name="Subramanian E."/>
            <person name="Araus A.J."/>
            <person name="Petzold A."/>
            <person name="Susuki M."/>
            <person name="Suzuki K.-i.T."/>
            <person name="Hayashi T."/>
            <person name="Toyoda A."/>
            <person name="Oliveira C."/>
            <person name="Osipova E."/>
            <person name="Leigh N.D."/>
            <person name="Simon A."/>
            <person name="Yun M.H."/>
        </authorList>
    </citation>
    <scope>NUCLEOTIDE SEQUENCE</scope>
    <source>
        <strain evidence="2">20211129_DDA</strain>
        <tissue evidence="2">Liver</tissue>
    </source>
</reference>
<dbReference type="EMBL" id="JANPWB010000015">
    <property type="protein sequence ID" value="KAJ1092051.1"/>
    <property type="molecule type" value="Genomic_DNA"/>
</dbReference>
<comment type="caution">
    <text evidence="2">The sequence shown here is derived from an EMBL/GenBank/DDBJ whole genome shotgun (WGS) entry which is preliminary data.</text>
</comment>
<dbReference type="Proteomes" id="UP001066276">
    <property type="component" value="Chromosome 11"/>
</dbReference>
<organism evidence="2 3">
    <name type="scientific">Pleurodeles waltl</name>
    <name type="common">Iberian ribbed newt</name>
    <dbReference type="NCBI Taxonomy" id="8319"/>
    <lineage>
        <taxon>Eukaryota</taxon>
        <taxon>Metazoa</taxon>
        <taxon>Chordata</taxon>
        <taxon>Craniata</taxon>
        <taxon>Vertebrata</taxon>
        <taxon>Euteleostomi</taxon>
        <taxon>Amphibia</taxon>
        <taxon>Batrachia</taxon>
        <taxon>Caudata</taxon>
        <taxon>Salamandroidea</taxon>
        <taxon>Salamandridae</taxon>
        <taxon>Pleurodelinae</taxon>
        <taxon>Pleurodeles</taxon>
    </lineage>
</organism>
<protein>
    <submittedName>
        <fullName evidence="2">Uncharacterized protein</fullName>
    </submittedName>
</protein>
<name>A0AAV7LKQ7_PLEWA</name>
<sequence>MDYEQEGEAQTKQRLPGKQDQISLERKDGLRSTYIKTLRQRNWFGGQGTHSTTARNRSSEAQAIVTQPMYVLKPSGNIVLGLKSRSTAKTVATV</sequence>